<accession>A0A0G2DTB7</accession>
<comment type="similarity">
    <text evidence="1">Belongs to the peroxin-14 family.</text>
</comment>
<organism evidence="4 5">
    <name type="scientific">Diplodia seriata</name>
    <dbReference type="NCBI Taxonomy" id="420778"/>
    <lineage>
        <taxon>Eukaryota</taxon>
        <taxon>Fungi</taxon>
        <taxon>Dikarya</taxon>
        <taxon>Ascomycota</taxon>
        <taxon>Pezizomycotina</taxon>
        <taxon>Dothideomycetes</taxon>
        <taxon>Dothideomycetes incertae sedis</taxon>
        <taxon>Botryosphaeriales</taxon>
        <taxon>Botryosphaeriaceae</taxon>
        <taxon>Diplodia</taxon>
    </lineage>
</organism>
<keyword evidence="1 3" id="KW-0472">Membrane</keyword>
<dbReference type="GO" id="GO:0005102">
    <property type="term" value="F:signaling receptor binding"/>
    <property type="evidence" value="ECO:0007669"/>
    <property type="project" value="TreeGrafter"/>
</dbReference>
<evidence type="ECO:0000256" key="1">
    <source>
        <dbReference type="RuleBase" id="RU367032"/>
    </source>
</evidence>
<feature type="region of interest" description="Disordered" evidence="2">
    <location>
        <begin position="173"/>
        <end position="196"/>
    </location>
</feature>
<dbReference type="Proteomes" id="UP000034182">
    <property type="component" value="Unassembled WGS sequence"/>
</dbReference>
<keyword evidence="1" id="KW-0653">Protein transport</keyword>
<sequence>MARILVTGNSLLRRRRKSSPVPKRDWRDWFIMATVMGGVGYGLYFTAKRYIYPLIAPPTPPQLEQDKKSIDESFEKAFALLDQLNTDTTALKASEEARTQRLDSAVTEMESVMDSLKDSLKRRDADSCRLEDDVRGLRDLIPKALEAHKEGTDNRLKDLSQELKSLKTLMAAAKKNDAEKKDTSESGTVSEAGAGA</sequence>
<dbReference type="EMBL" id="LAQI01000292">
    <property type="protein sequence ID" value="KKY13486.1"/>
    <property type="molecule type" value="Genomic_DNA"/>
</dbReference>
<dbReference type="InterPro" id="IPR025655">
    <property type="entry name" value="PEX14"/>
</dbReference>
<comment type="function">
    <text evidence="1">Component of the PEX13-PEX14 docking complex, a translocon channel that specifically mediates the import of peroxisomal cargo proteins bound to PEX5 receptor. The PEX13-PEX14 docking complex forms a large import pore which can be opened to a diameter of about 9 nm. Mechanistically, PEX5 receptor along with cargo proteins associates with the PEX14 subunit of the PEX13-PEX14 docking complex in the cytosol, leading to the insertion of the receptor into the organelle membrane with the concomitant translocation of the cargo into the peroxisome matrix.</text>
</comment>
<reference evidence="4 5" key="1">
    <citation type="submission" date="2015-03" db="EMBL/GenBank/DDBJ databases">
        <authorList>
            <person name="Morales-Cruz A."/>
            <person name="Amrine K.C."/>
            <person name="Cantu D."/>
        </authorList>
    </citation>
    <scope>NUCLEOTIDE SEQUENCE [LARGE SCALE GENOMIC DNA]</scope>
    <source>
        <strain evidence="4">DS831</strain>
    </source>
</reference>
<gene>
    <name evidence="4" type="ORF">UCDDS831_g08951</name>
</gene>
<name>A0A0G2DTB7_9PEZI</name>
<comment type="caution">
    <text evidence="4">The sequence shown here is derived from an EMBL/GenBank/DDBJ whole genome shotgun (WGS) entry which is preliminary data.</text>
</comment>
<dbReference type="GO" id="GO:0016560">
    <property type="term" value="P:protein import into peroxisome matrix, docking"/>
    <property type="evidence" value="ECO:0007669"/>
    <property type="project" value="UniProtKB-UniRule"/>
</dbReference>
<comment type="subcellular location">
    <subcellularLocation>
        <location evidence="1">Peroxisome membrane</location>
    </subcellularLocation>
</comment>
<keyword evidence="1" id="KW-0576">Peroxisome</keyword>
<dbReference type="GO" id="GO:1990429">
    <property type="term" value="C:peroxisomal importomer complex"/>
    <property type="evidence" value="ECO:0007669"/>
    <property type="project" value="TreeGrafter"/>
</dbReference>
<evidence type="ECO:0000313" key="4">
    <source>
        <dbReference type="EMBL" id="KKY13486.1"/>
    </source>
</evidence>
<dbReference type="PANTHER" id="PTHR23058:SF0">
    <property type="entry name" value="PEROXISOMAL MEMBRANE PROTEIN PEX14"/>
    <property type="match status" value="1"/>
</dbReference>
<evidence type="ECO:0000256" key="2">
    <source>
        <dbReference type="SAM" id="MobiDB-lite"/>
    </source>
</evidence>
<feature type="compositionally biased region" description="Basic and acidic residues" evidence="2">
    <location>
        <begin position="174"/>
        <end position="184"/>
    </location>
</feature>
<dbReference type="AlphaFoldDB" id="A0A0G2DTB7"/>
<feature type="transmembrane region" description="Helical" evidence="3">
    <location>
        <begin position="29"/>
        <end position="47"/>
    </location>
</feature>
<keyword evidence="1" id="KW-0813">Transport</keyword>
<reference evidence="4 5" key="2">
    <citation type="submission" date="2015-05" db="EMBL/GenBank/DDBJ databases">
        <title>Distinctive expansion of gene families associated with plant cell wall degradation and secondary metabolism in the genomes of grapevine trunk pathogens.</title>
        <authorList>
            <person name="Lawrence D.P."/>
            <person name="Travadon R."/>
            <person name="Rolshausen P.E."/>
            <person name="Baumgartner K."/>
        </authorList>
    </citation>
    <scope>NUCLEOTIDE SEQUENCE [LARGE SCALE GENOMIC DNA]</scope>
    <source>
        <strain evidence="4">DS831</strain>
    </source>
</reference>
<keyword evidence="3" id="KW-1133">Transmembrane helix</keyword>
<dbReference type="GO" id="GO:0005778">
    <property type="term" value="C:peroxisomal membrane"/>
    <property type="evidence" value="ECO:0007669"/>
    <property type="project" value="UniProtKB-SubCell"/>
</dbReference>
<keyword evidence="3" id="KW-0812">Transmembrane</keyword>
<proteinExistence type="inferred from homology"/>
<evidence type="ECO:0000313" key="5">
    <source>
        <dbReference type="Proteomes" id="UP000034182"/>
    </source>
</evidence>
<protein>
    <recommendedName>
        <fullName evidence="1">Peroxisomal membrane protein PEX14</fullName>
    </recommendedName>
    <alternativeName>
        <fullName evidence="1">Peroxin-14</fullName>
    </alternativeName>
</protein>
<dbReference type="PANTHER" id="PTHR23058">
    <property type="entry name" value="PEROXISOMAL MEMBRANE PROTEIN PEX14"/>
    <property type="match status" value="1"/>
</dbReference>
<evidence type="ECO:0000256" key="3">
    <source>
        <dbReference type="SAM" id="Phobius"/>
    </source>
</evidence>